<evidence type="ECO:0000313" key="2">
    <source>
        <dbReference type="EMBL" id="SSX14217.1"/>
    </source>
</evidence>
<proteinExistence type="predicted"/>
<gene>
    <name evidence="3" type="primary">CSON006712</name>
</gene>
<feature type="region of interest" description="Disordered" evidence="1">
    <location>
        <begin position="298"/>
        <end position="321"/>
    </location>
</feature>
<feature type="compositionally biased region" description="Low complexity" evidence="1">
    <location>
        <begin position="300"/>
        <end position="321"/>
    </location>
</feature>
<reference evidence="2" key="1">
    <citation type="submission" date="2018-04" db="EMBL/GenBank/DDBJ databases">
        <authorList>
            <person name="Go L.Y."/>
            <person name="Mitchell J.A."/>
        </authorList>
    </citation>
    <scope>NUCLEOTIDE SEQUENCE</scope>
    <source>
        <tissue evidence="2">Whole organism</tissue>
    </source>
</reference>
<evidence type="ECO:0000313" key="3">
    <source>
        <dbReference type="EMBL" id="SSX33632.1"/>
    </source>
</evidence>
<feature type="region of interest" description="Disordered" evidence="1">
    <location>
        <begin position="53"/>
        <end position="75"/>
    </location>
</feature>
<accession>A0A336MT67</accession>
<feature type="compositionally biased region" description="Basic and acidic residues" evidence="1">
    <location>
        <begin position="63"/>
        <end position="75"/>
    </location>
</feature>
<organism evidence="3">
    <name type="scientific">Culicoides sonorensis</name>
    <name type="common">Biting midge</name>
    <dbReference type="NCBI Taxonomy" id="179676"/>
    <lineage>
        <taxon>Eukaryota</taxon>
        <taxon>Metazoa</taxon>
        <taxon>Ecdysozoa</taxon>
        <taxon>Arthropoda</taxon>
        <taxon>Hexapoda</taxon>
        <taxon>Insecta</taxon>
        <taxon>Pterygota</taxon>
        <taxon>Neoptera</taxon>
        <taxon>Endopterygota</taxon>
        <taxon>Diptera</taxon>
        <taxon>Nematocera</taxon>
        <taxon>Chironomoidea</taxon>
        <taxon>Ceratopogonidae</taxon>
        <taxon>Ceratopogoninae</taxon>
        <taxon>Culicoides</taxon>
        <taxon>Monoculicoides</taxon>
    </lineage>
</organism>
<evidence type="ECO:0000256" key="1">
    <source>
        <dbReference type="SAM" id="MobiDB-lite"/>
    </source>
</evidence>
<dbReference type="EMBL" id="UFQS01002527">
    <property type="protein sequence ID" value="SSX14217.1"/>
    <property type="molecule type" value="Genomic_DNA"/>
</dbReference>
<dbReference type="EMBL" id="UFQT01002527">
    <property type="protein sequence ID" value="SSX33632.1"/>
    <property type="molecule type" value="Genomic_DNA"/>
</dbReference>
<sequence length="321" mass="35654">MFEVATLSGNKIESACALKAKTKTIMGQIIGSTATGGKHENNKTRSLYKRQLSVQPMQRKASKRESRQHAESARESILRVKNETNKALNNGQIKPLPDRPVTINAFNLVANNDKDSLINGDNLKNLSIESTTSSKGPQQKPLSSKEFYKSGEGYHKTDVCYYKTIESGYHKLPHDSYHKMTENCYVKIQDGSFRKFDEINNSNGGNSDDTVQLRVKSHVKRFLNRSKSHTPATIKEMQRAQKDGAAAHEAALIENNANYSANNNHQQSSSSATSNATSQPQQNRRVMVTMIEGGMPVVATSKANRSAKSNKNRNSTNNKYD</sequence>
<name>A0A336MT67_CULSO</name>
<feature type="region of interest" description="Disordered" evidence="1">
    <location>
        <begin position="260"/>
        <end position="282"/>
    </location>
</feature>
<dbReference type="VEuPathDB" id="VectorBase:CSON006712"/>
<dbReference type="AlphaFoldDB" id="A0A336MT67"/>
<reference evidence="3" key="2">
    <citation type="submission" date="2018-07" db="EMBL/GenBank/DDBJ databases">
        <authorList>
            <person name="Quirk P.G."/>
            <person name="Krulwich T.A."/>
        </authorList>
    </citation>
    <scope>NUCLEOTIDE SEQUENCE</scope>
</reference>
<protein>
    <submittedName>
        <fullName evidence="3">CSON006712 protein</fullName>
    </submittedName>
</protein>